<dbReference type="Gene3D" id="1.10.10.10">
    <property type="entry name" value="Winged helix-like DNA-binding domain superfamily/Winged helix DNA-binding domain"/>
    <property type="match status" value="1"/>
</dbReference>
<protein>
    <submittedName>
        <fullName evidence="3">Putative transposase</fullName>
    </submittedName>
</protein>
<evidence type="ECO:0000313" key="3">
    <source>
        <dbReference type="EMBL" id="GEO16132.1"/>
    </source>
</evidence>
<dbReference type="InterPro" id="IPR055247">
    <property type="entry name" value="InsJ-like_HTH"/>
</dbReference>
<dbReference type="InterPro" id="IPR001387">
    <property type="entry name" value="Cro/C1-type_HTH"/>
</dbReference>
<dbReference type="Proteomes" id="UP000321085">
    <property type="component" value="Unassembled WGS sequence"/>
</dbReference>
<comment type="caution">
    <text evidence="3">The sequence shown here is derived from an EMBL/GenBank/DDBJ whole genome shotgun (WGS) entry which is preliminary data.</text>
</comment>
<feature type="compositionally biased region" description="Low complexity" evidence="1">
    <location>
        <begin position="180"/>
        <end position="200"/>
    </location>
</feature>
<evidence type="ECO:0000313" key="4">
    <source>
        <dbReference type="Proteomes" id="UP000321085"/>
    </source>
</evidence>
<keyword evidence="4" id="KW-1185">Reference proteome</keyword>
<reference evidence="3 4" key="1">
    <citation type="submission" date="2019-07" db="EMBL/GenBank/DDBJ databases">
        <title>Whole genome shotgun sequence of Microvirga aerophila NBRC 106136.</title>
        <authorList>
            <person name="Hosoyama A."/>
            <person name="Uohara A."/>
            <person name="Ohji S."/>
            <person name="Ichikawa N."/>
        </authorList>
    </citation>
    <scope>NUCLEOTIDE SEQUENCE [LARGE SCALE GENOMIC DNA]</scope>
    <source>
        <strain evidence="3 4">NBRC 106136</strain>
    </source>
</reference>
<dbReference type="InterPro" id="IPR025959">
    <property type="entry name" value="Winged_HTH_dom"/>
</dbReference>
<proteinExistence type="predicted"/>
<dbReference type="PROSITE" id="PS50943">
    <property type="entry name" value="HTH_CROC1"/>
    <property type="match status" value="1"/>
</dbReference>
<dbReference type="EMBL" id="BJYU01000055">
    <property type="protein sequence ID" value="GEO16132.1"/>
    <property type="molecule type" value="Genomic_DNA"/>
</dbReference>
<dbReference type="Pfam" id="PF13518">
    <property type="entry name" value="HTH_28"/>
    <property type="match status" value="1"/>
</dbReference>
<dbReference type="Pfam" id="PF13592">
    <property type="entry name" value="HTH_33"/>
    <property type="match status" value="1"/>
</dbReference>
<organism evidence="3 4">
    <name type="scientific">Microvirga aerophila</name>
    <dbReference type="NCBI Taxonomy" id="670291"/>
    <lineage>
        <taxon>Bacteria</taxon>
        <taxon>Pseudomonadati</taxon>
        <taxon>Pseudomonadota</taxon>
        <taxon>Alphaproteobacteria</taxon>
        <taxon>Hyphomicrobiales</taxon>
        <taxon>Methylobacteriaceae</taxon>
        <taxon>Microvirga</taxon>
    </lineage>
</organism>
<evidence type="ECO:0000256" key="1">
    <source>
        <dbReference type="SAM" id="MobiDB-lite"/>
    </source>
</evidence>
<feature type="domain" description="HTH cro/C1-type" evidence="2">
    <location>
        <begin position="21"/>
        <end position="51"/>
    </location>
</feature>
<accession>A0A512BVZ7</accession>
<feature type="region of interest" description="Disordered" evidence="1">
    <location>
        <begin position="165"/>
        <end position="200"/>
    </location>
</feature>
<dbReference type="InterPro" id="IPR036388">
    <property type="entry name" value="WH-like_DNA-bd_sf"/>
</dbReference>
<sequence>MEDNVWRPAHLTPEQMEERRLAAARLLRQGRLSQADIARRLGVSRASISRWAATLAQQGRRGLATRVRTGREPRLDEKAWARLGRLLDRGAIGAGFATERWTLQRIAVLVEREFGVHYHPRYLERPLKAHGFSVQRPATRAKERDELVIAVWPKRDWIVLKRRPSGSAARFSSGTRPATASAPGQAPPGRGAGSPRSSSG</sequence>
<evidence type="ECO:0000259" key="2">
    <source>
        <dbReference type="PROSITE" id="PS50943"/>
    </source>
</evidence>
<gene>
    <name evidence="3" type="ORF">MAE02_38280</name>
</gene>
<name>A0A512BVZ7_9HYPH</name>
<dbReference type="SUPFAM" id="SSF46689">
    <property type="entry name" value="Homeodomain-like"/>
    <property type="match status" value="1"/>
</dbReference>
<dbReference type="AlphaFoldDB" id="A0A512BVZ7"/>
<dbReference type="InterPro" id="IPR009057">
    <property type="entry name" value="Homeodomain-like_sf"/>
</dbReference>
<dbReference type="CDD" id="cd00093">
    <property type="entry name" value="HTH_XRE"/>
    <property type="match status" value="1"/>
</dbReference>